<feature type="domain" description="NEL" evidence="2">
    <location>
        <begin position="1"/>
        <end position="273"/>
    </location>
</feature>
<dbReference type="Proteomes" id="UP000010448">
    <property type="component" value="Unassembled WGS sequence"/>
</dbReference>
<keyword evidence="1" id="KW-0833">Ubl conjugation pathway</keyword>
<evidence type="ECO:0000313" key="4">
    <source>
        <dbReference type="Proteomes" id="UP000010448"/>
    </source>
</evidence>
<keyword evidence="4" id="KW-1185">Reference proteome</keyword>
<comment type="PTM">
    <text evidence="1">Ubiquitinated in the presence of host E1 ubiquitin-activating enzyme, E2 ubiquitin-conjugating enzyme and ubiquitin.</text>
</comment>
<feature type="active site" description="Glycyl thioester intermediate" evidence="1">
    <location>
        <position position="76"/>
    </location>
</feature>
<evidence type="ECO:0000259" key="2">
    <source>
        <dbReference type="PROSITE" id="PS52053"/>
    </source>
</evidence>
<dbReference type="PROSITE" id="PS52053">
    <property type="entry name" value="NEL"/>
    <property type="match status" value="1"/>
</dbReference>
<dbReference type="InterPro" id="IPR029487">
    <property type="entry name" value="NEL_dom"/>
</dbReference>
<dbReference type="GO" id="GO:0005576">
    <property type="term" value="C:extracellular region"/>
    <property type="evidence" value="ECO:0007669"/>
    <property type="project" value="UniProtKB-UniRule"/>
</dbReference>
<reference evidence="3 4" key="1">
    <citation type="journal article" date="2013" name="Genome Announc.">
        <title>Genome Sequence of Naphthalene-Degrading Soil Bacterium Pseudomonas putida CSV86.</title>
        <authorList>
            <person name="Phale P.S."/>
            <person name="Paliwal V."/>
            <person name="Raju S.C."/>
            <person name="Modak A."/>
            <person name="Purohit H.J."/>
        </authorList>
    </citation>
    <scope>NUCLEOTIDE SEQUENCE [LARGE SCALE GENOMIC DNA]</scope>
    <source>
        <strain evidence="3 4">CSV86</strain>
    </source>
</reference>
<keyword evidence="1" id="KW-0964">Secreted</keyword>
<dbReference type="GO" id="GO:0016567">
    <property type="term" value="P:protein ubiquitination"/>
    <property type="evidence" value="ECO:0007669"/>
    <property type="project" value="InterPro"/>
</dbReference>
<keyword evidence="1" id="KW-0832">Ubl conjugation</keyword>
<keyword evidence="1" id="KW-0808">Transferase</keyword>
<protein>
    <recommendedName>
        <fullName evidence="2">NEL domain-containing protein</fullName>
    </recommendedName>
</protein>
<accession>A0A7K4EBZ8</accession>
<proteinExistence type="inferred from homology"/>
<keyword evidence="1" id="KW-1035">Host cytoplasm</keyword>
<dbReference type="Pfam" id="PF14496">
    <property type="entry name" value="NEL"/>
    <property type="match status" value="1"/>
</dbReference>
<dbReference type="GO" id="GO:0004842">
    <property type="term" value="F:ubiquitin-protein transferase activity"/>
    <property type="evidence" value="ECO:0007669"/>
    <property type="project" value="UniProtKB-UniRule"/>
</dbReference>
<comment type="caution">
    <text evidence="3">The sequence shown here is derived from an EMBL/GenBank/DDBJ whole genome shotgun (WGS) entry which is preliminary data.</text>
</comment>
<evidence type="ECO:0000313" key="3">
    <source>
        <dbReference type="EMBL" id="NNJ14869.1"/>
    </source>
</evidence>
<dbReference type="EMBL" id="AMWJ02000001">
    <property type="protein sequence ID" value="NNJ14869.1"/>
    <property type="molecule type" value="Genomic_DNA"/>
</dbReference>
<dbReference type="Gene3D" id="1.20.58.360">
    <property type="entry name" value="Shigella T3SS effector IpaH defines"/>
    <property type="match status" value="1"/>
</dbReference>
<gene>
    <name evidence="3" type="ORF">CSV86_006240</name>
</gene>
<evidence type="ECO:0000256" key="1">
    <source>
        <dbReference type="PROSITE-ProRule" id="PRU01398"/>
    </source>
</evidence>
<dbReference type="Gene3D" id="1.20.1270.130">
    <property type="entry name" value="Shigella T3SS effector IpaH domain"/>
    <property type="match status" value="1"/>
</dbReference>
<name>A0A7K4EBZ8_9PSED</name>
<sequence>MHDDLMRERAGQWQSLRAEPGSTAFFSLIGDLLDTAEYRLAPEHLQQRVWQMIAAAVENTALRESLFELANAPTTCVDSVSSSFSVLDVRLQVSLAAARVPETEHGTALLAFARRLFRLDRLEKHALQLIAQRHLAGELVDEVEISLALRVRLAEVLQLPGQPRHMQFGDMAALSDLDLAQARTAVETAEASPALADFIARQDFWLEHLRERHGSDFRRIEARFWDSLERLCEARTQMPEGDYLQRMNQLGMERENALHEQARTFTEQALDAG</sequence>
<dbReference type="AlphaFoldDB" id="A0A7K4EBZ8"/>
<organism evidence="3 4">
    <name type="scientific">Pseudomonas bharatica CSV86</name>
    <dbReference type="NCBI Taxonomy" id="1005395"/>
    <lineage>
        <taxon>Bacteria</taxon>
        <taxon>Pseudomonadati</taxon>
        <taxon>Pseudomonadota</taxon>
        <taxon>Gammaproteobacteria</taxon>
        <taxon>Pseudomonadales</taxon>
        <taxon>Pseudomonadaceae</taxon>
        <taxon>Pseudomonas</taxon>
        <taxon>Pseudomonas bharatica</taxon>
    </lineage>
</organism>
<comment type="similarity">
    <text evidence="1">Belongs to the LRR-containing bacterial E3 ligase family.</text>
</comment>
<dbReference type="RefSeq" id="WP_170394458.1">
    <property type="nucleotide sequence ID" value="NZ_AMWJ02000001.1"/>
</dbReference>